<keyword evidence="6" id="KW-0539">Nucleus</keyword>
<evidence type="ECO:0000256" key="7">
    <source>
        <dbReference type="SAM" id="MobiDB-lite"/>
    </source>
</evidence>
<dbReference type="Gene3D" id="1.20.5.170">
    <property type="match status" value="1"/>
</dbReference>
<dbReference type="PROSITE" id="PS00036">
    <property type="entry name" value="BZIP_BASIC"/>
    <property type="match status" value="1"/>
</dbReference>
<dbReference type="SMART" id="SM00338">
    <property type="entry name" value="BRLZ"/>
    <property type="match status" value="1"/>
</dbReference>
<comment type="similarity">
    <text evidence="2">Belongs to the bZIP family.</text>
</comment>
<name>A0AAN9TK09_9HEMI</name>
<feature type="region of interest" description="Disordered" evidence="7">
    <location>
        <begin position="218"/>
        <end position="341"/>
    </location>
</feature>
<dbReference type="InterPro" id="IPR046347">
    <property type="entry name" value="bZIP_sf"/>
</dbReference>
<evidence type="ECO:0000256" key="1">
    <source>
        <dbReference type="ARBA" id="ARBA00004123"/>
    </source>
</evidence>
<dbReference type="GO" id="GO:0000977">
    <property type="term" value="F:RNA polymerase II transcription regulatory region sequence-specific DNA binding"/>
    <property type="evidence" value="ECO:0007669"/>
    <property type="project" value="TreeGrafter"/>
</dbReference>
<accession>A0AAN9TK09</accession>
<comment type="caution">
    <text evidence="9">The sequence shown here is derived from an EMBL/GenBank/DDBJ whole genome shotgun (WGS) entry which is preliminary data.</text>
</comment>
<dbReference type="AlphaFoldDB" id="A0AAN9TK09"/>
<evidence type="ECO:0000256" key="3">
    <source>
        <dbReference type="ARBA" id="ARBA00023015"/>
    </source>
</evidence>
<dbReference type="InterPro" id="IPR004827">
    <property type="entry name" value="bZIP"/>
</dbReference>
<dbReference type="EMBL" id="JBBCAQ010000020">
    <property type="protein sequence ID" value="KAK7593059.1"/>
    <property type="molecule type" value="Genomic_DNA"/>
</dbReference>
<dbReference type="Pfam" id="PF00170">
    <property type="entry name" value="bZIP_1"/>
    <property type="match status" value="1"/>
</dbReference>
<dbReference type="SUPFAM" id="SSF57959">
    <property type="entry name" value="Leucine zipper domain"/>
    <property type="match status" value="1"/>
</dbReference>
<comment type="subcellular location">
    <subcellularLocation>
        <location evidence="1">Nucleus</location>
    </subcellularLocation>
</comment>
<gene>
    <name evidence="9" type="ORF">V9T40_007811</name>
</gene>
<dbReference type="FunFam" id="1.20.5.170:FF:000021">
    <property type="entry name" value="Cyclic AMP-dependent transcription factor ATF-4"/>
    <property type="match status" value="1"/>
</dbReference>
<keyword evidence="3" id="KW-0805">Transcription regulation</keyword>
<keyword evidence="4" id="KW-0238">DNA-binding</keyword>
<evidence type="ECO:0000256" key="6">
    <source>
        <dbReference type="ARBA" id="ARBA00023242"/>
    </source>
</evidence>
<dbReference type="PANTHER" id="PTHR13044:SF14">
    <property type="entry name" value="CRYPTOCEPHAL, ISOFORM A"/>
    <property type="match status" value="1"/>
</dbReference>
<organism evidence="9 10">
    <name type="scientific">Parthenolecanium corni</name>
    <dbReference type="NCBI Taxonomy" id="536013"/>
    <lineage>
        <taxon>Eukaryota</taxon>
        <taxon>Metazoa</taxon>
        <taxon>Ecdysozoa</taxon>
        <taxon>Arthropoda</taxon>
        <taxon>Hexapoda</taxon>
        <taxon>Insecta</taxon>
        <taxon>Pterygota</taxon>
        <taxon>Neoptera</taxon>
        <taxon>Paraneoptera</taxon>
        <taxon>Hemiptera</taxon>
        <taxon>Sternorrhyncha</taxon>
        <taxon>Coccoidea</taxon>
        <taxon>Coccidae</taxon>
        <taxon>Parthenolecanium</taxon>
    </lineage>
</organism>
<proteinExistence type="inferred from homology"/>
<evidence type="ECO:0000313" key="9">
    <source>
        <dbReference type="EMBL" id="KAK7593059.1"/>
    </source>
</evidence>
<dbReference type="CDD" id="cd14692">
    <property type="entry name" value="bZIP_ATF4"/>
    <property type="match status" value="1"/>
</dbReference>
<feature type="compositionally biased region" description="Basic and acidic residues" evidence="7">
    <location>
        <begin position="315"/>
        <end position="327"/>
    </location>
</feature>
<evidence type="ECO:0000259" key="8">
    <source>
        <dbReference type="PROSITE" id="PS50217"/>
    </source>
</evidence>
<feature type="domain" description="BZIP" evidence="8">
    <location>
        <begin position="317"/>
        <end position="380"/>
    </location>
</feature>
<keyword evidence="5" id="KW-0804">Transcription</keyword>
<evidence type="ECO:0000256" key="4">
    <source>
        <dbReference type="ARBA" id="ARBA00023125"/>
    </source>
</evidence>
<evidence type="ECO:0000313" key="10">
    <source>
        <dbReference type="Proteomes" id="UP001367676"/>
    </source>
</evidence>
<dbReference type="GO" id="GO:0001228">
    <property type="term" value="F:DNA-binding transcription activator activity, RNA polymerase II-specific"/>
    <property type="evidence" value="ECO:0007669"/>
    <property type="project" value="TreeGrafter"/>
</dbReference>
<evidence type="ECO:0000256" key="5">
    <source>
        <dbReference type="ARBA" id="ARBA00023163"/>
    </source>
</evidence>
<dbReference type="PROSITE" id="PS50217">
    <property type="entry name" value="BZIP"/>
    <property type="match status" value="1"/>
</dbReference>
<reference evidence="9 10" key="1">
    <citation type="submission" date="2024-03" db="EMBL/GenBank/DDBJ databases">
        <title>Adaptation during the transition from Ophiocordyceps entomopathogen to insect associate is accompanied by gene loss and intensified selection.</title>
        <authorList>
            <person name="Ward C.M."/>
            <person name="Onetto C.A."/>
            <person name="Borneman A.R."/>
        </authorList>
    </citation>
    <scope>NUCLEOTIDE SEQUENCE [LARGE SCALE GENOMIC DNA]</scope>
    <source>
        <strain evidence="9">AWRI1</strain>
        <tissue evidence="9">Single Adult Female</tissue>
    </source>
</reference>
<dbReference type="GO" id="GO:0005634">
    <property type="term" value="C:nucleus"/>
    <property type="evidence" value="ECO:0007669"/>
    <property type="project" value="UniProtKB-SubCell"/>
</dbReference>
<sequence>MELSMEWPSMVISLESLEPLSPDNFDNDQIATDVDKLSRSELAGKLLDHFDGIQEEESDPFGWYTHEKAIPIFESLPSPPYKIDLKPPTPANVYLDSTTINAGDYEPEPAQQPPLYHSCSLFEPDAYNPLPSFYSSLSPSQHFDAAPAVVPLAQPSPPVANAASYTFGDVKDECEPAPSDGSKTEWLKRETLTPPDSPKEEEILKMLEDFEPELQNLVAASGDQFETFTAPPPTFEQQPTSCASPAAHSDDGGSSCSRATSPFDVSDDPEWTPPARQSARVTSRRSSSSKHSTAARSTSAAAAKRRSTKPYSKSGAEDRRERKKEQNKNAATRYRLKKKAEVEEVKLEEHQLEKYNAKLWKEVEELGREIRYLKSLMREVYRKKGLIK</sequence>
<protein>
    <recommendedName>
        <fullName evidence="8">BZIP domain-containing protein</fullName>
    </recommendedName>
</protein>
<keyword evidence="10" id="KW-1185">Reference proteome</keyword>
<dbReference type="Proteomes" id="UP001367676">
    <property type="component" value="Unassembled WGS sequence"/>
</dbReference>
<feature type="compositionally biased region" description="Low complexity" evidence="7">
    <location>
        <begin position="275"/>
        <end position="302"/>
    </location>
</feature>
<dbReference type="PANTHER" id="PTHR13044">
    <property type="entry name" value="ACTIVATING TRANSCRIPTION FACTOR ATF 4/5"/>
    <property type="match status" value="1"/>
</dbReference>
<evidence type="ECO:0000256" key="2">
    <source>
        <dbReference type="ARBA" id="ARBA00007163"/>
    </source>
</evidence>